<reference evidence="2 3" key="1">
    <citation type="submission" date="2013-09" db="EMBL/GenBank/DDBJ databases">
        <title>Corchorus capsularis genome sequencing.</title>
        <authorList>
            <person name="Alam M."/>
            <person name="Haque M.S."/>
            <person name="Islam M.S."/>
            <person name="Emdad E.M."/>
            <person name="Islam M.M."/>
            <person name="Ahmed B."/>
            <person name="Halim A."/>
            <person name="Hossen Q.M.M."/>
            <person name="Hossain M.Z."/>
            <person name="Ahmed R."/>
            <person name="Khan M.M."/>
            <person name="Islam R."/>
            <person name="Rashid M.M."/>
            <person name="Khan S.A."/>
            <person name="Rahman M.S."/>
            <person name="Alam M."/>
        </authorList>
    </citation>
    <scope>NUCLEOTIDE SEQUENCE [LARGE SCALE GENOMIC DNA]</scope>
    <source>
        <strain evidence="3">cv. CVL-1</strain>
        <tissue evidence="2">Whole seedling</tissue>
    </source>
</reference>
<keyword evidence="3" id="KW-1185">Reference proteome</keyword>
<protein>
    <submittedName>
        <fullName evidence="2">Uncharacterized protein</fullName>
    </submittedName>
</protein>
<keyword evidence="1" id="KW-0812">Transmembrane</keyword>
<dbReference type="Proteomes" id="UP000188268">
    <property type="component" value="Unassembled WGS sequence"/>
</dbReference>
<gene>
    <name evidence="2" type="ORF">CCACVL1_27208</name>
</gene>
<evidence type="ECO:0000256" key="1">
    <source>
        <dbReference type="SAM" id="Phobius"/>
    </source>
</evidence>
<evidence type="ECO:0000313" key="2">
    <source>
        <dbReference type="EMBL" id="OMO55516.1"/>
    </source>
</evidence>
<name>A0A1R3GBT2_COCAP</name>
<evidence type="ECO:0000313" key="3">
    <source>
        <dbReference type="Proteomes" id="UP000188268"/>
    </source>
</evidence>
<feature type="transmembrane region" description="Helical" evidence="1">
    <location>
        <begin position="33"/>
        <end position="56"/>
    </location>
</feature>
<dbReference type="EMBL" id="AWWV01014652">
    <property type="protein sequence ID" value="OMO55516.1"/>
    <property type="molecule type" value="Genomic_DNA"/>
</dbReference>
<proteinExistence type="predicted"/>
<keyword evidence="1" id="KW-0472">Membrane</keyword>
<dbReference type="Gramene" id="OMO55516">
    <property type="protein sequence ID" value="OMO55516"/>
    <property type="gene ID" value="CCACVL1_27208"/>
</dbReference>
<organism evidence="2 3">
    <name type="scientific">Corchorus capsularis</name>
    <name type="common">Jute</name>
    <dbReference type="NCBI Taxonomy" id="210143"/>
    <lineage>
        <taxon>Eukaryota</taxon>
        <taxon>Viridiplantae</taxon>
        <taxon>Streptophyta</taxon>
        <taxon>Embryophyta</taxon>
        <taxon>Tracheophyta</taxon>
        <taxon>Spermatophyta</taxon>
        <taxon>Magnoliopsida</taxon>
        <taxon>eudicotyledons</taxon>
        <taxon>Gunneridae</taxon>
        <taxon>Pentapetalae</taxon>
        <taxon>rosids</taxon>
        <taxon>malvids</taxon>
        <taxon>Malvales</taxon>
        <taxon>Malvaceae</taxon>
        <taxon>Grewioideae</taxon>
        <taxon>Apeibeae</taxon>
        <taxon>Corchorus</taxon>
    </lineage>
</organism>
<keyword evidence="1" id="KW-1133">Transmembrane helix</keyword>
<sequence length="58" mass="6652">MNKKSYWTGQFNWEPARSPVQIAYKYRIALEPCYVNIIITVIIVAAAVDVVVFTMIES</sequence>
<dbReference type="AlphaFoldDB" id="A0A1R3GBT2"/>
<accession>A0A1R3GBT2</accession>
<comment type="caution">
    <text evidence="2">The sequence shown here is derived from an EMBL/GenBank/DDBJ whole genome shotgun (WGS) entry which is preliminary data.</text>
</comment>